<feature type="region of interest" description="Disordered" evidence="1">
    <location>
        <begin position="1"/>
        <end position="29"/>
    </location>
</feature>
<feature type="region of interest" description="Disordered" evidence="1">
    <location>
        <begin position="214"/>
        <end position="233"/>
    </location>
</feature>
<feature type="region of interest" description="Disordered" evidence="1">
    <location>
        <begin position="125"/>
        <end position="183"/>
    </location>
</feature>
<dbReference type="VEuPathDB" id="FungiDB:SPRG_22136"/>
<gene>
    <name evidence="2" type="ORF">SPRG_22136</name>
</gene>
<accession>A0A067CJA2</accession>
<evidence type="ECO:0000313" key="3">
    <source>
        <dbReference type="Proteomes" id="UP000030745"/>
    </source>
</evidence>
<dbReference type="KEGG" id="spar:SPRG_22136"/>
<proteinExistence type="predicted"/>
<reference evidence="2 3" key="1">
    <citation type="journal article" date="2013" name="PLoS Genet.">
        <title>Distinctive expansion of potential virulence genes in the genome of the oomycete fish pathogen Saprolegnia parasitica.</title>
        <authorList>
            <person name="Jiang R.H."/>
            <person name="de Bruijn I."/>
            <person name="Haas B.J."/>
            <person name="Belmonte R."/>
            <person name="Lobach L."/>
            <person name="Christie J."/>
            <person name="van den Ackerveken G."/>
            <person name="Bottin A."/>
            <person name="Bulone V."/>
            <person name="Diaz-Moreno S.M."/>
            <person name="Dumas B."/>
            <person name="Fan L."/>
            <person name="Gaulin E."/>
            <person name="Govers F."/>
            <person name="Grenville-Briggs L.J."/>
            <person name="Horner N.R."/>
            <person name="Levin J.Z."/>
            <person name="Mammella M."/>
            <person name="Meijer H.J."/>
            <person name="Morris P."/>
            <person name="Nusbaum C."/>
            <person name="Oome S."/>
            <person name="Phillips A.J."/>
            <person name="van Rooyen D."/>
            <person name="Rzeszutek E."/>
            <person name="Saraiva M."/>
            <person name="Secombes C.J."/>
            <person name="Seidl M.F."/>
            <person name="Snel B."/>
            <person name="Stassen J.H."/>
            <person name="Sykes S."/>
            <person name="Tripathy S."/>
            <person name="van den Berg H."/>
            <person name="Vega-Arreguin J.C."/>
            <person name="Wawra S."/>
            <person name="Young S.K."/>
            <person name="Zeng Q."/>
            <person name="Dieguez-Uribeondo J."/>
            <person name="Russ C."/>
            <person name="Tyler B.M."/>
            <person name="van West P."/>
        </authorList>
    </citation>
    <scope>NUCLEOTIDE SEQUENCE [LARGE SCALE GENOMIC DNA]</scope>
    <source>
        <strain evidence="2 3">CBS 223.65</strain>
    </source>
</reference>
<organism evidence="2 3">
    <name type="scientific">Saprolegnia parasitica (strain CBS 223.65)</name>
    <dbReference type="NCBI Taxonomy" id="695850"/>
    <lineage>
        <taxon>Eukaryota</taxon>
        <taxon>Sar</taxon>
        <taxon>Stramenopiles</taxon>
        <taxon>Oomycota</taxon>
        <taxon>Saprolegniomycetes</taxon>
        <taxon>Saprolegniales</taxon>
        <taxon>Saprolegniaceae</taxon>
        <taxon>Saprolegnia</taxon>
    </lineage>
</organism>
<dbReference type="GeneID" id="24142519"/>
<keyword evidence="3" id="KW-1185">Reference proteome</keyword>
<dbReference type="AlphaFoldDB" id="A0A067CJA2"/>
<sequence>MHLFKDDRDDDDRDGSKDKEAAHPEPRRDVHRVEDLVEVRLALRLRDRVGARRLRVLGFGRLRRLLVHPRLGEDDTNVDNAVERVDADDRDGRERVVALETRDVLGLKPVVELVRLEVRRHDGRRDDVAEEDRVHDAERQHERNGVGARRPVERPAKARGLHAKDRERTKTVKTEEEDAPAVRDDTRLEENVPLVLHHFLGGMECLDHVRSGRATGEEEAHVNDKLAAEREGD</sequence>
<dbReference type="EMBL" id="KK583201">
    <property type="protein sequence ID" value="KDO30598.1"/>
    <property type="molecule type" value="Genomic_DNA"/>
</dbReference>
<dbReference type="Proteomes" id="UP000030745">
    <property type="component" value="Unassembled WGS sequence"/>
</dbReference>
<feature type="non-terminal residue" evidence="2">
    <location>
        <position position="233"/>
    </location>
</feature>
<protein>
    <submittedName>
        <fullName evidence="2">Uncharacterized protein</fullName>
    </submittedName>
</protein>
<feature type="compositionally biased region" description="Basic and acidic residues" evidence="1">
    <location>
        <begin position="14"/>
        <end position="29"/>
    </location>
</feature>
<evidence type="ECO:0000256" key="1">
    <source>
        <dbReference type="SAM" id="MobiDB-lite"/>
    </source>
</evidence>
<evidence type="ECO:0000313" key="2">
    <source>
        <dbReference type="EMBL" id="KDO30598.1"/>
    </source>
</evidence>
<dbReference type="RefSeq" id="XP_012198890.1">
    <property type="nucleotide sequence ID" value="XM_012343500.1"/>
</dbReference>
<name>A0A067CJA2_SAPPC</name>